<comment type="function">
    <text evidence="5">In eubacteria ppGpp (guanosine 3'-diphosphate 5'-diphosphate) is a mediator of the stringent response that coordinates a variety of cellular activities in response to changes in nutritional abundance.</text>
</comment>
<dbReference type="SUPFAM" id="SSF81271">
    <property type="entry name" value="TGS-like"/>
    <property type="match status" value="1"/>
</dbReference>
<dbReference type="PROSITE" id="PS51671">
    <property type="entry name" value="ACT"/>
    <property type="match status" value="1"/>
</dbReference>
<dbReference type="Pfam" id="PF04607">
    <property type="entry name" value="RelA_SpoT"/>
    <property type="match status" value="1"/>
</dbReference>
<dbReference type="CDD" id="cd00077">
    <property type="entry name" value="HDc"/>
    <property type="match status" value="1"/>
</dbReference>
<gene>
    <name evidence="9" type="ORF">SAMN05661077_0377</name>
</gene>
<dbReference type="Pfam" id="PF13328">
    <property type="entry name" value="HD_4"/>
    <property type="match status" value="1"/>
</dbReference>
<dbReference type="GO" id="GO:0042594">
    <property type="term" value="P:response to starvation"/>
    <property type="evidence" value="ECO:0007669"/>
    <property type="project" value="TreeGrafter"/>
</dbReference>
<dbReference type="PATRIC" id="fig|381306.5.peg.1630"/>
<sequence>MLRINELIEAAQAYLPAEDVDLIHRAYLLAAAVHEGQQRASGEPYITHPIEVARILAGFHMDGACLAAAVLHDVVEDTPATFDQIQRQFGEEVAMLVDGVTKLGQVHFETHEEAQAENFRKMLLAMSQDLRVIIIKLADRLHNMRTLDYLSENKRRRVGRETLEIFAPIASRLGLNRIKNELEDLSFKHLYPVRYRVLSEQVRKERGNRAHITDRIEAAIARDLEEAGLDADVIGREKHLYSIYRKMRSKGLSFEEVQDIYAFRILVEDVPTCYQVMGRVHNLFKPIPGRFKDYIAIPKANGYQSLHTVVVNPFGGVMEFQIRSREMHEVAEAGVAAHWKYKEKGVTSPDRRKLEQSYAWLQQLLQIQQEAGDSAEFLEHVKVDLFPDEVYVFTHKGEILRLPRGATPVDFAYAVHTEIGHQCVGARINGRITSLRTPLRNGDRVEILTDPDHQPNSSWLHFVVTGKARSAIRHFLQTQQREKSVALGRGMLERTMEGVGVPFAEVPDSALREAAEHFHLQSREALFEAIGRGTVLAPAVVQHLFPGYLDRDLRVAGALGGEEAEAVDRGNGNVLVRGMEGIVANLARCCYPIPRDEIVGFISVGRGVMVHRKDCPNLHELAHHPEKWVDVDWAPETKGAFPVAIQAVVQNTKGVLAGMASAIAEDGANIDNVLVEDRDGVYKTIALTLEVEGRDHLAQIMRIMRGLGAVERIVRKKG</sequence>
<dbReference type="CDD" id="cd05399">
    <property type="entry name" value="NT_Rel-Spo_like"/>
    <property type="match status" value="1"/>
</dbReference>
<dbReference type="InterPro" id="IPR045600">
    <property type="entry name" value="RelA/SpoT_AH_RIS"/>
</dbReference>
<evidence type="ECO:0000256" key="1">
    <source>
        <dbReference type="ARBA" id="ARBA00022801"/>
    </source>
</evidence>
<dbReference type="PROSITE" id="PS51831">
    <property type="entry name" value="HD"/>
    <property type="match status" value="1"/>
</dbReference>
<dbReference type="Gene3D" id="3.30.460.10">
    <property type="entry name" value="Beta Polymerase, domain 2"/>
    <property type="match status" value="1"/>
</dbReference>
<dbReference type="InterPro" id="IPR012676">
    <property type="entry name" value="TGS-like"/>
</dbReference>
<dbReference type="InterPro" id="IPR007685">
    <property type="entry name" value="RelA_SpoT"/>
</dbReference>
<dbReference type="CDD" id="cd04876">
    <property type="entry name" value="ACT_RelA-SpoT"/>
    <property type="match status" value="1"/>
</dbReference>
<dbReference type="InterPro" id="IPR002912">
    <property type="entry name" value="ACT_dom"/>
</dbReference>
<organism evidence="9 10">
    <name type="scientific">Thiohalorhabdus denitrificans</name>
    <dbReference type="NCBI Taxonomy" id="381306"/>
    <lineage>
        <taxon>Bacteria</taxon>
        <taxon>Pseudomonadati</taxon>
        <taxon>Pseudomonadota</taxon>
        <taxon>Gammaproteobacteria</taxon>
        <taxon>Thiohalorhabdales</taxon>
        <taxon>Thiohalorhabdaceae</taxon>
        <taxon>Thiohalorhabdus</taxon>
    </lineage>
</organism>
<feature type="domain" description="TGS" evidence="8">
    <location>
        <begin position="388"/>
        <end position="449"/>
    </location>
</feature>
<accession>A0A0P9E9Q2</accession>
<dbReference type="FunFam" id="3.10.20.30:FF:000002">
    <property type="entry name" value="GTP pyrophosphokinase (RelA/SpoT)"/>
    <property type="match status" value="1"/>
</dbReference>
<feature type="domain" description="HD" evidence="7">
    <location>
        <begin position="45"/>
        <end position="144"/>
    </location>
</feature>
<dbReference type="SUPFAM" id="SSF55021">
    <property type="entry name" value="ACT-like"/>
    <property type="match status" value="1"/>
</dbReference>
<evidence type="ECO:0000256" key="4">
    <source>
        <dbReference type="ARBA" id="ARBA00047968"/>
    </source>
</evidence>
<dbReference type="InterPro" id="IPR003607">
    <property type="entry name" value="HD/PDEase_dom"/>
</dbReference>
<dbReference type="SUPFAM" id="SSF109604">
    <property type="entry name" value="HD-domain/PDEase-like"/>
    <property type="match status" value="1"/>
</dbReference>
<dbReference type="InterPro" id="IPR033655">
    <property type="entry name" value="TGS_RelA/SpoT"/>
</dbReference>
<dbReference type="InterPro" id="IPR045865">
    <property type="entry name" value="ACT-like_dom_sf"/>
</dbReference>
<dbReference type="PANTHER" id="PTHR21262">
    <property type="entry name" value="GUANOSINE-3',5'-BIS DIPHOSPHATE 3'-PYROPHOSPHOHYDROLASE"/>
    <property type="match status" value="1"/>
</dbReference>
<dbReference type="CDD" id="cd01668">
    <property type="entry name" value="TGS_RSH"/>
    <property type="match status" value="1"/>
</dbReference>
<protein>
    <recommendedName>
        <fullName evidence="3">guanosine-3',5'-bis(diphosphate) 3'-diphosphatase</fullName>
        <ecNumber evidence="3">3.1.7.2</ecNumber>
    </recommendedName>
</protein>
<dbReference type="InterPro" id="IPR004095">
    <property type="entry name" value="TGS"/>
</dbReference>
<dbReference type="SMART" id="SM00954">
    <property type="entry name" value="RelA_SpoT"/>
    <property type="match status" value="1"/>
</dbReference>
<dbReference type="UniPathway" id="UPA00908">
    <property type="reaction ID" value="UER00886"/>
</dbReference>
<evidence type="ECO:0000313" key="9">
    <source>
        <dbReference type="EMBL" id="SCX77716.1"/>
    </source>
</evidence>
<evidence type="ECO:0000256" key="2">
    <source>
        <dbReference type="ARBA" id="ARBA00024329"/>
    </source>
</evidence>
<dbReference type="AlphaFoldDB" id="A0A0P9E9Q2"/>
<dbReference type="GO" id="GO:0015949">
    <property type="term" value="P:nucleobase-containing small molecule interconversion"/>
    <property type="evidence" value="ECO:0007669"/>
    <property type="project" value="UniProtKB-ARBA"/>
</dbReference>
<evidence type="ECO:0000259" key="6">
    <source>
        <dbReference type="PROSITE" id="PS51671"/>
    </source>
</evidence>
<dbReference type="PROSITE" id="PS51880">
    <property type="entry name" value="TGS"/>
    <property type="match status" value="1"/>
</dbReference>
<dbReference type="Pfam" id="PF02824">
    <property type="entry name" value="TGS"/>
    <property type="match status" value="1"/>
</dbReference>
<dbReference type="Proteomes" id="UP000183104">
    <property type="component" value="Unassembled WGS sequence"/>
</dbReference>
<evidence type="ECO:0000313" key="10">
    <source>
        <dbReference type="Proteomes" id="UP000183104"/>
    </source>
</evidence>
<dbReference type="Pfam" id="PF19296">
    <property type="entry name" value="RelA_AH_RIS"/>
    <property type="match status" value="1"/>
</dbReference>
<keyword evidence="1" id="KW-0378">Hydrolase</keyword>
<dbReference type="PANTHER" id="PTHR21262:SF36">
    <property type="entry name" value="BIFUNCTIONAL (P)PPGPP SYNTHASE_HYDROLASE SPOT"/>
    <property type="match status" value="1"/>
</dbReference>
<name>A0A0P9E9Q2_9GAMM</name>
<dbReference type="Gene3D" id="3.10.20.30">
    <property type="match status" value="1"/>
</dbReference>
<feature type="domain" description="ACT" evidence="6">
    <location>
        <begin position="644"/>
        <end position="718"/>
    </location>
</feature>
<dbReference type="NCBIfam" id="TIGR00691">
    <property type="entry name" value="spoT_relA"/>
    <property type="match status" value="1"/>
</dbReference>
<dbReference type="GO" id="GO:0008893">
    <property type="term" value="F:guanosine-3',5'-bis(diphosphate) 3'-diphosphatase activity"/>
    <property type="evidence" value="ECO:0007669"/>
    <property type="project" value="UniProtKB-EC"/>
</dbReference>
<dbReference type="GO" id="GO:0015970">
    <property type="term" value="P:guanosine tetraphosphate biosynthetic process"/>
    <property type="evidence" value="ECO:0007669"/>
    <property type="project" value="UniProtKB-UniPathway"/>
</dbReference>
<evidence type="ECO:0000256" key="5">
    <source>
        <dbReference type="RuleBase" id="RU003847"/>
    </source>
</evidence>
<reference evidence="10" key="1">
    <citation type="submission" date="2016-10" db="EMBL/GenBank/DDBJ databases">
        <authorList>
            <person name="Varghese N."/>
        </authorList>
    </citation>
    <scope>NUCLEOTIDE SEQUENCE [LARGE SCALE GENOMIC DNA]</scope>
    <source>
        <strain evidence="10">HL 19</strain>
    </source>
</reference>
<dbReference type="GO" id="GO:0016301">
    <property type="term" value="F:kinase activity"/>
    <property type="evidence" value="ECO:0007669"/>
    <property type="project" value="UniProtKB-KW"/>
</dbReference>
<comment type="similarity">
    <text evidence="5">Belongs to the relA/spoT family.</text>
</comment>
<dbReference type="InterPro" id="IPR043519">
    <property type="entry name" value="NT_sf"/>
</dbReference>
<dbReference type="EC" id="3.1.7.2" evidence="3"/>
<dbReference type="EMBL" id="FMUN01000001">
    <property type="protein sequence ID" value="SCX77716.1"/>
    <property type="molecule type" value="Genomic_DNA"/>
</dbReference>
<dbReference type="InterPro" id="IPR006674">
    <property type="entry name" value="HD_domain"/>
</dbReference>
<dbReference type="RefSeq" id="WP_054966929.1">
    <property type="nucleotide sequence ID" value="NZ_FMUN01000001.1"/>
</dbReference>
<dbReference type="GO" id="GO:0008728">
    <property type="term" value="F:GTP diphosphokinase activity"/>
    <property type="evidence" value="ECO:0007669"/>
    <property type="project" value="TreeGrafter"/>
</dbReference>
<dbReference type="InterPro" id="IPR004811">
    <property type="entry name" value="RelA/Spo_fam"/>
</dbReference>
<evidence type="ECO:0000256" key="3">
    <source>
        <dbReference type="ARBA" id="ARBA00024387"/>
    </source>
</evidence>
<keyword evidence="10" id="KW-1185">Reference proteome</keyword>
<dbReference type="OrthoDB" id="9805041at2"/>
<proteinExistence type="inferred from homology"/>
<dbReference type="Gene3D" id="3.30.70.260">
    <property type="match status" value="1"/>
</dbReference>
<dbReference type="GO" id="GO:0005886">
    <property type="term" value="C:plasma membrane"/>
    <property type="evidence" value="ECO:0007669"/>
    <property type="project" value="TreeGrafter"/>
</dbReference>
<keyword evidence="9" id="KW-0418">Kinase</keyword>
<keyword evidence="9" id="KW-0808">Transferase</keyword>
<evidence type="ECO:0000259" key="8">
    <source>
        <dbReference type="PROSITE" id="PS51880"/>
    </source>
</evidence>
<comment type="pathway">
    <text evidence="2">Purine metabolism; ppGpp biosynthesis; ppGpp from GDP: step 1/1.</text>
</comment>
<dbReference type="SUPFAM" id="SSF81301">
    <property type="entry name" value="Nucleotidyltransferase"/>
    <property type="match status" value="1"/>
</dbReference>
<dbReference type="Gene3D" id="1.10.3210.10">
    <property type="entry name" value="Hypothetical protein af1432"/>
    <property type="match status" value="1"/>
</dbReference>
<dbReference type="STRING" id="381306.AN478_12395"/>
<dbReference type="FunFam" id="3.30.460.10:FF:000001">
    <property type="entry name" value="GTP pyrophosphokinase RelA"/>
    <property type="match status" value="1"/>
</dbReference>
<dbReference type="Pfam" id="PF13291">
    <property type="entry name" value="ACT_4"/>
    <property type="match status" value="1"/>
</dbReference>
<evidence type="ECO:0000259" key="7">
    <source>
        <dbReference type="PROSITE" id="PS51831"/>
    </source>
</evidence>
<dbReference type="InterPro" id="IPR012675">
    <property type="entry name" value="Beta-grasp_dom_sf"/>
</dbReference>
<dbReference type="FunFam" id="1.10.3210.10:FF:000001">
    <property type="entry name" value="GTP pyrophosphokinase RelA"/>
    <property type="match status" value="1"/>
</dbReference>
<comment type="catalytic activity">
    <reaction evidence="4">
        <text>guanosine 3',5'-bis(diphosphate) + H2O = GDP + diphosphate + H(+)</text>
        <dbReference type="Rhea" id="RHEA:14253"/>
        <dbReference type="ChEBI" id="CHEBI:15377"/>
        <dbReference type="ChEBI" id="CHEBI:15378"/>
        <dbReference type="ChEBI" id="CHEBI:33019"/>
        <dbReference type="ChEBI" id="CHEBI:58189"/>
        <dbReference type="ChEBI" id="CHEBI:77828"/>
        <dbReference type="EC" id="3.1.7.2"/>
    </reaction>
</comment>
<dbReference type="SMART" id="SM00471">
    <property type="entry name" value="HDc"/>
    <property type="match status" value="1"/>
</dbReference>